<dbReference type="SMART" id="SM00082">
    <property type="entry name" value="LRRCT"/>
    <property type="match status" value="1"/>
</dbReference>
<dbReference type="InterPro" id="IPR001611">
    <property type="entry name" value="Leu-rich_rpt"/>
</dbReference>
<organism evidence="14 15">
    <name type="scientific">Hermetia illucens</name>
    <name type="common">Black soldier fly</name>
    <dbReference type="NCBI Taxonomy" id="343691"/>
    <lineage>
        <taxon>Eukaryota</taxon>
        <taxon>Metazoa</taxon>
        <taxon>Ecdysozoa</taxon>
        <taxon>Arthropoda</taxon>
        <taxon>Hexapoda</taxon>
        <taxon>Insecta</taxon>
        <taxon>Pterygota</taxon>
        <taxon>Neoptera</taxon>
        <taxon>Endopterygota</taxon>
        <taxon>Diptera</taxon>
        <taxon>Brachycera</taxon>
        <taxon>Stratiomyomorpha</taxon>
        <taxon>Stratiomyidae</taxon>
        <taxon>Hermetiinae</taxon>
        <taxon>Hermetia</taxon>
    </lineage>
</organism>
<feature type="domain" description="Ig-like" evidence="13">
    <location>
        <begin position="647"/>
        <end position="736"/>
    </location>
</feature>
<dbReference type="InterPro" id="IPR000483">
    <property type="entry name" value="Cys-rich_flank_reg_C"/>
</dbReference>
<dbReference type="PANTHER" id="PTHR24369:SF210">
    <property type="entry name" value="CHAOPTIN-RELATED"/>
    <property type="match status" value="1"/>
</dbReference>
<feature type="region of interest" description="Disordered" evidence="10">
    <location>
        <begin position="1095"/>
        <end position="1116"/>
    </location>
</feature>
<dbReference type="FunFam" id="2.60.40.10:FF:000150">
    <property type="entry name" value="Leucine rich repeats and immunoglobulin like domains 3"/>
    <property type="match status" value="1"/>
</dbReference>
<dbReference type="PROSITE" id="PS51450">
    <property type="entry name" value="LRR"/>
    <property type="match status" value="4"/>
</dbReference>
<evidence type="ECO:0000256" key="8">
    <source>
        <dbReference type="ARBA" id="ARBA00023157"/>
    </source>
</evidence>
<dbReference type="InterPro" id="IPR007110">
    <property type="entry name" value="Ig-like_dom"/>
</dbReference>
<dbReference type="Pfam" id="PF13927">
    <property type="entry name" value="Ig_3"/>
    <property type="match status" value="1"/>
</dbReference>
<dbReference type="InterPro" id="IPR050541">
    <property type="entry name" value="LRR_TM_domain-containing"/>
</dbReference>
<evidence type="ECO:0000256" key="1">
    <source>
        <dbReference type="ARBA" id="ARBA00004167"/>
    </source>
</evidence>
<dbReference type="SUPFAM" id="SSF48726">
    <property type="entry name" value="Immunoglobulin"/>
    <property type="match status" value="3"/>
</dbReference>
<dbReference type="Gene3D" id="3.80.10.10">
    <property type="entry name" value="Ribonuclease Inhibitor"/>
    <property type="match status" value="3"/>
</dbReference>
<feature type="chain" id="PRO_5031330132" description="Ig-like domain-containing protein" evidence="12">
    <location>
        <begin position="16"/>
        <end position="1116"/>
    </location>
</feature>
<dbReference type="InParanoid" id="A0A7R8Z1U8"/>
<dbReference type="InterPro" id="IPR013783">
    <property type="entry name" value="Ig-like_fold"/>
</dbReference>
<evidence type="ECO:0000256" key="4">
    <source>
        <dbReference type="ARBA" id="ARBA00022729"/>
    </source>
</evidence>
<dbReference type="InterPro" id="IPR003599">
    <property type="entry name" value="Ig_sub"/>
</dbReference>
<feature type="region of interest" description="Disordered" evidence="10">
    <location>
        <begin position="959"/>
        <end position="980"/>
    </location>
</feature>
<dbReference type="Pfam" id="PF07679">
    <property type="entry name" value="I-set"/>
    <property type="match status" value="2"/>
</dbReference>
<keyword evidence="6 11" id="KW-1133">Transmembrane helix</keyword>
<dbReference type="Pfam" id="PF13855">
    <property type="entry name" value="LRR_8"/>
    <property type="match status" value="5"/>
</dbReference>
<protein>
    <recommendedName>
        <fullName evidence="13">Ig-like domain-containing protein</fullName>
    </recommendedName>
</protein>
<keyword evidence="8" id="KW-1015">Disulfide bond</keyword>
<dbReference type="Gene3D" id="2.60.40.10">
    <property type="entry name" value="Immunoglobulins"/>
    <property type="match status" value="3"/>
</dbReference>
<dbReference type="OMA" id="WIIEDQS"/>
<accession>A0A7R8Z1U8</accession>
<evidence type="ECO:0000259" key="13">
    <source>
        <dbReference type="PROSITE" id="PS50835"/>
    </source>
</evidence>
<dbReference type="InterPro" id="IPR032675">
    <property type="entry name" value="LRR_dom_sf"/>
</dbReference>
<dbReference type="InterPro" id="IPR013098">
    <property type="entry name" value="Ig_I-set"/>
</dbReference>
<keyword evidence="3 11" id="KW-0812">Transmembrane</keyword>
<proteinExistence type="predicted"/>
<dbReference type="PRINTS" id="PR00019">
    <property type="entry name" value="LEURICHRPT"/>
</dbReference>
<dbReference type="InterPro" id="IPR036179">
    <property type="entry name" value="Ig-like_dom_sf"/>
</dbReference>
<evidence type="ECO:0000313" key="14">
    <source>
        <dbReference type="EMBL" id="CAD7094120.1"/>
    </source>
</evidence>
<dbReference type="GO" id="GO:0005886">
    <property type="term" value="C:plasma membrane"/>
    <property type="evidence" value="ECO:0007669"/>
    <property type="project" value="TreeGrafter"/>
</dbReference>
<keyword evidence="2" id="KW-0433">Leucine-rich repeat</keyword>
<evidence type="ECO:0000256" key="7">
    <source>
        <dbReference type="ARBA" id="ARBA00023136"/>
    </source>
</evidence>
<dbReference type="SMART" id="SM00408">
    <property type="entry name" value="IGc2"/>
    <property type="match status" value="3"/>
</dbReference>
<evidence type="ECO:0000313" key="15">
    <source>
        <dbReference type="Proteomes" id="UP000594454"/>
    </source>
</evidence>
<gene>
    <name evidence="14" type="ORF">HERILL_LOCUS16348</name>
</gene>
<dbReference type="CDD" id="cd00096">
    <property type="entry name" value="Ig"/>
    <property type="match status" value="1"/>
</dbReference>
<dbReference type="InterPro" id="IPR003598">
    <property type="entry name" value="Ig_sub2"/>
</dbReference>
<keyword evidence="15" id="KW-1185">Reference proteome</keyword>
<dbReference type="PANTHER" id="PTHR24369">
    <property type="entry name" value="ANTIGEN BSP, PUTATIVE-RELATED"/>
    <property type="match status" value="1"/>
</dbReference>
<evidence type="ECO:0000256" key="2">
    <source>
        <dbReference type="ARBA" id="ARBA00022614"/>
    </source>
</evidence>
<keyword evidence="5" id="KW-0677">Repeat</keyword>
<dbReference type="OrthoDB" id="5917255at2759"/>
<evidence type="ECO:0000256" key="9">
    <source>
        <dbReference type="ARBA" id="ARBA00023180"/>
    </source>
</evidence>
<evidence type="ECO:0000256" key="3">
    <source>
        <dbReference type="ARBA" id="ARBA00022692"/>
    </source>
</evidence>
<comment type="subcellular location">
    <subcellularLocation>
        <location evidence="1">Membrane</location>
        <topology evidence="1">Single-pass membrane protein</topology>
    </subcellularLocation>
</comment>
<name>A0A7R8Z1U8_HERIL</name>
<evidence type="ECO:0000256" key="10">
    <source>
        <dbReference type="SAM" id="MobiDB-lite"/>
    </source>
</evidence>
<keyword evidence="9" id="KW-0325">Glycoprotein</keyword>
<evidence type="ECO:0000256" key="12">
    <source>
        <dbReference type="SAM" id="SignalP"/>
    </source>
</evidence>
<feature type="compositionally biased region" description="Low complexity" evidence="10">
    <location>
        <begin position="1097"/>
        <end position="1116"/>
    </location>
</feature>
<dbReference type="SMART" id="SM00409">
    <property type="entry name" value="IG"/>
    <property type="match status" value="3"/>
</dbReference>
<evidence type="ECO:0000256" key="5">
    <source>
        <dbReference type="ARBA" id="ARBA00022737"/>
    </source>
</evidence>
<feature type="domain" description="Ig-like" evidence="13">
    <location>
        <begin position="546"/>
        <end position="642"/>
    </location>
</feature>
<feature type="region of interest" description="Disordered" evidence="10">
    <location>
        <begin position="997"/>
        <end position="1017"/>
    </location>
</feature>
<dbReference type="SUPFAM" id="SSF52058">
    <property type="entry name" value="L domain-like"/>
    <property type="match status" value="2"/>
</dbReference>
<dbReference type="InterPro" id="IPR003591">
    <property type="entry name" value="Leu-rich_rpt_typical-subtyp"/>
</dbReference>
<reference evidence="14 15" key="1">
    <citation type="submission" date="2020-11" db="EMBL/GenBank/DDBJ databases">
        <authorList>
            <person name="Wallbank WR R."/>
            <person name="Pardo Diaz C."/>
            <person name="Kozak K."/>
            <person name="Martin S."/>
            <person name="Jiggins C."/>
            <person name="Moest M."/>
            <person name="Warren A I."/>
            <person name="Generalovic N T."/>
            <person name="Byers J.R.P. K."/>
            <person name="Montejo-Kovacevich G."/>
            <person name="Yen C E."/>
        </authorList>
    </citation>
    <scope>NUCLEOTIDE SEQUENCE [LARGE SCALE GENOMIC DNA]</scope>
</reference>
<keyword evidence="4 12" id="KW-0732">Signal</keyword>
<dbReference type="FunFam" id="3.80.10.10:FF:001164">
    <property type="entry name" value="GH01279p"/>
    <property type="match status" value="1"/>
</dbReference>
<feature type="domain" description="Ig-like" evidence="13">
    <location>
        <begin position="741"/>
        <end position="834"/>
    </location>
</feature>
<dbReference type="SMART" id="SM00365">
    <property type="entry name" value="LRR_SD22"/>
    <property type="match status" value="8"/>
</dbReference>
<dbReference type="FunCoup" id="A0A7R8Z1U8">
    <property type="interactions" value="506"/>
</dbReference>
<evidence type="ECO:0000256" key="11">
    <source>
        <dbReference type="SAM" id="Phobius"/>
    </source>
</evidence>
<feature type="signal peptide" evidence="12">
    <location>
        <begin position="1"/>
        <end position="15"/>
    </location>
</feature>
<sequence>MIILLCWLEIFKSDAVPVTSSTKLACLLLMGFVITINGVDSSERRLPNVQLQLDGKTSQTDGEHLLVDRRSLAEPTVAPGEGSIGLNFCAAPCACLDDYFECKRQNLRQVPPLPKWVQNLELTGNKLDDSVEDSIKDLSSLNILNLKKNHLTRIPQFHGLVSLEKLNLAHNRIQIISKEALLSLPSLREIDLGKNRIKSILPSSFPIGNQLNLLNLNGNQIDHILPGALDNLQNLVELHLSHNHLAELPHEVFKSLNVLKKLDMSYNSLNISWAIFKGLDQLRVLKIRANGIEHLPDGVFQALKSIAVIELDSNRITNLSRSGFFNLNTLTTLSLSNNTIRSLDVDTWEFIQQLTLLDLSANHLSAISGNNFKCLSKLRKLYLQYNQIKYFADKVFECLHNLEYLDLSGNHLSTTIEGIPGPFTTLTKLQTLQLKENDVKSINKNAFLGLDALVYLNLDGNDITTIQFNAFEPLKRLEKLVINSTHFVCDCNLQWLHNWLSAQKAEHHDAISDQVVVCSYPPEVQGRNLLSLREDQDFMCNESPKPRLIKEPSNQLAIKGTNVTLECTAISSVAEPMFFQWRRDNIDIKSNETETKIQELNNNTIMTSFFHLNDVNREHNGKYQCTVTNSFGSAYSQRFKITVASYPGFGRTPNNVTISAGNTARLDCSAYGEPIPQIAWQKDGGNDFPAARERRMHVMTADDAFFIINAKPSDMGVYTCTAENPAGIIKANATLTVHETPAFMKPTELRQEIIVGKSFVLDCFIRGSPRPELHWYKDDKMLHMKERFYFAADKQLLVVTDAEYADAGVYRCEIKNELGAAYRYLTVKMTKSISKAIVNGDEMTGIIIITIFCCTIATSIIWVVIIYHTKKGNECNNNNYVRNAIDMSVSPQITQSMNLQSRFLLQQQQQVANSMGNDDLAIDILHPLPNGSLPSNHKDIDYTSNKYSGTGVSMKISQSVDDVNTSDSHSNCNNNPTTDSYELATYNQKQQMVPLINSASQSQHASSPTSPSVSQPFPSSYVATSSFMKPRATSLRLGSSNSDDNSIKQASLRNNSENYHNHISNCNSPSCTMEQTLSLIRSNDRNVRNGCVRNDGIPISSNLSNNNSPSIATNGN</sequence>
<evidence type="ECO:0000256" key="6">
    <source>
        <dbReference type="ARBA" id="ARBA00022989"/>
    </source>
</evidence>
<dbReference type="PROSITE" id="PS50835">
    <property type="entry name" value="IG_LIKE"/>
    <property type="match status" value="3"/>
</dbReference>
<keyword evidence="7 11" id="KW-0472">Membrane</keyword>
<dbReference type="SMART" id="SM00369">
    <property type="entry name" value="LRR_TYP"/>
    <property type="match status" value="14"/>
</dbReference>
<dbReference type="EMBL" id="LR899015">
    <property type="protein sequence ID" value="CAD7094120.1"/>
    <property type="molecule type" value="Genomic_DNA"/>
</dbReference>
<feature type="transmembrane region" description="Helical" evidence="11">
    <location>
        <begin position="843"/>
        <end position="867"/>
    </location>
</feature>
<dbReference type="Proteomes" id="UP000594454">
    <property type="component" value="Chromosome 7"/>
</dbReference>
<dbReference type="AlphaFoldDB" id="A0A7R8Z1U8"/>